<dbReference type="SUPFAM" id="SSF51445">
    <property type="entry name" value="(Trans)glycosidases"/>
    <property type="match status" value="1"/>
</dbReference>
<dbReference type="SMART" id="SM00257">
    <property type="entry name" value="LysM"/>
    <property type="match status" value="2"/>
</dbReference>
<dbReference type="GO" id="GO:0009253">
    <property type="term" value="P:peptidoglycan catabolic process"/>
    <property type="evidence" value="ECO:0007669"/>
    <property type="project" value="InterPro"/>
</dbReference>
<dbReference type="Pfam" id="PF01183">
    <property type="entry name" value="Glyco_hydro_25"/>
    <property type="match status" value="1"/>
</dbReference>
<dbReference type="RefSeq" id="WP_118138961.1">
    <property type="nucleotide sequence ID" value="NZ_JAQCVW010000023.1"/>
</dbReference>
<keyword evidence="2" id="KW-0378">Hydrolase</keyword>
<reference evidence="7 8" key="1">
    <citation type="submission" date="2018-08" db="EMBL/GenBank/DDBJ databases">
        <title>A genome reference for cultivated species of the human gut microbiota.</title>
        <authorList>
            <person name="Zou Y."/>
            <person name="Xue W."/>
            <person name="Luo G."/>
        </authorList>
    </citation>
    <scope>NUCLEOTIDE SEQUENCE [LARGE SCALE GENOMIC DNA]</scope>
    <source>
        <strain evidence="7 8">AF18-38</strain>
    </source>
</reference>
<dbReference type="Pfam" id="PF01476">
    <property type="entry name" value="LysM"/>
    <property type="match status" value="2"/>
</dbReference>
<dbReference type="Gene3D" id="3.20.20.80">
    <property type="entry name" value="Glycosidases"/>
    <property type="match status" value="1"/>
</dbReference>
<evidence type="ECO:0000313" key="8">
    <source>
        <dbReference type="Proteomes" id="UP000284046"/>
    </source>
</evidence>
<dbReference type="InterPro" id="IPR018077">
    <property type="entry name" value="Glyco_hydro_fam25_subgr"/>
</dbReference>
<proteinExistence type="inferred from homology"/>
<feature type="domain" description="LysM" evidence="6">
    <location>
        <begin position="334"/>
        <end position="378"/>
    </location>
</feature>
<dbReference type="SMART" id="SM00641">
    <property type="entry name" value="Glyco_25"/>
    <property type="match status" value="1"/>
</dbReference>
<dbReference type="AlphaFoldDB" id="A0A412PKT0"/>
<dbReference type="CDD" id="cd00118">
    <property type="entry name" value="LysM"/>
    <property type="match status" value="2"/>
</dbReference>
<feature type="chain" id="PRO_5019163141" evidence="5">
    <location>
        <begin position="29"/>
        <end position="434"/>
    </location>
</feature>
<evidence type="ECO:0000256" key="2">
    <source>
        <dbReference type="ARBA" id="ARBA00022801"/>
    </source>
</evidence>
<dbReference type="CDD" id="cd06415">
    <property type="entry name" value="GH25_Cpl1-like"/>
    <property type="match status" value="1"/>
</dbReference>
<evidence type="ECO:0000313" key="7">
    <source>
        <dbReference type="EMBL" id="RGT59078.1"/>
    </source>
</evidence>
<feature type="compositionally biased region" description="Basic and acidic residues" evidence="4">
    <location>
        <begin position="247"/>
        <end position="259"/>
    </location>
</feature>
<feature type="domain" description="LysM" evidence="6">
    <location>
        <begin position="390"/>
        <end position="433"/>
    </location>
</feature>
<feature type="region of interest" description="Disordered" evidence="4">
    <location>
        <begin position="233"/>
        <end position="259"/>
    </location>
</feature>
<dbReference type="InterPro" id="IPR002053">
    <property type="entry name" value="Glyco_hydro_25"/>
</dbReference>
<feature type="signal peptide" evidence="5">
    <location>
        <begin position="1"/>
        <end position="28"/>
    </location>
</feature>
<comment type="caution">
    <text evidence="7">The sequence shown here is derived from an EMBL/GenBank/DDBJ whole genome shotgun (WGS) entry which is preliminary data.</text>
</comment>
<dbReference type="InterPro" id="IPR036779">
    <property type="entry name" value="LysM_dom_sf"/>
</dbReference>
<protein>
    <submittedName>
        <fullName evidence="7">LysM peptidoglycan-binding domain-containing protein</fullName>
    </submittedName>
</protein>
<comment type="similarity">
    <text evidence="1">Belongs to the glycosyl hydrolase 25 family.</text>
</comment>
<dbReference type="GO" id="GO:0016998">
    <property type="term" value="P:cell wall macromolecule catabolic process"/>
    <property type="evidence" value="ECO:0007669"/>
    <property type="project" value="InterPro"/>
</dbReference>
<evidence type="ECO:0000256" key="4">
    <source>
        <dbReference type="SAM" id="MobiDB-lite"/>
    </source>
</evidence>
<keyword evidence="3" id="KW-0326">Glycosidase</keyword>
<dbReference type="PROSITE" id="PS51782">
    <property type="entry name" value="LYSM"/>
    <property type="match status" value="2"/>
</dbReference>
<dbReference type="SUPFAM" id="SSF54106">
    <property type="entry name" value="LysM domain"/>
    <property type="match status" value="2"/>
</dbReference>
<dbReference type="PANTHER" id="PTHR33734:SF22">
    <property type="entry name" value="MEMBRANE-BOUND LYTIC MUREIN TRANSGLYCOSYLASE D"/>
    <property type="match status" value="1"/>
</dbReference>
<name>A0A412PKT0_STRAP</name>
<evidence type="ECO:0000256" key="3">
    <source>
        <dbReference type="ARBA" id="ARBA00023295"/>
    </source>
</evidence>
<gene>
    <name evidence="7" type="ORF">DWX18_10405</name>
</gene>
<dbReference type="GO" id="GO:0008932">
    <property type="term" value="F:lytic endotransglycosylase activity"/>
    <property type="evidence" value="ECO:0007669"/>
    <property type="project" value="TreeGrafter"/>
</dbReference>
<dbReference type="InterPro" id="IPR018392">
    <property type="entry name" value="LysM"/>
</dbReference>
<dbReference type="Gene3D" id="3.10.350.10">
    <property type="entry name" value="LysM domain"/>
    <property type="match status" value="2"/>
</dbReference>
<evidence type="ECO:0000256" key="5">
    <source>
        <dbReference type="SAM" id="SignalP"/>
    </source>
</evidence>
<evidence type="ECO:0000256" key="1">
    <source>
        <dbReference type="ARBA" id="ARBA00010646"/>
    </source>
</evidence>
<dbReference type="EMBL" id="QRWZ01000022">
    <property type="protein sequence ID" value="RGT59078.1"/>
    <property type="molecule type" value="Genomic_DNA"/>
</dbReference>
<dbReference type="PANTHER" id="PTHR33734">
    <property type="entry name" value="LYSM DOMAIN-CONTAINING GPI-ANCHORED PROTEIN 2"/>
    <property type="match status" value="1"/>
</dbReference>
<accession>A0A412PKT0</accession>
<evidence type="ECO:0000259" key="6">
    <source>
        <dbReference type="PROSITE" id="PS51782"/>
    </source>
</evidence>
<dbReference type="InterPro" id="IPR017853">
    <property type="entry name" value="GH"/>
</dbReference>
<keyword evidence="5" id="KW-0732">Signal</keyword>
<organism evidence="7 8">
    <name type="scientific">Streptococcus anginosus</name>
    <dbReference type="NCBI Taxonomy" id="1328"/>
    <lineage>
        <taxon>Bacteria</taxon>
        <taxon>Bacillati</taxon>
        <taxon>Bacillota</taxon>
        <taxon>Bacilli</taxon>
        <taxon>Lactobacillales</taxon>
        <taxon>Streptococcaceae</taxon>
        <taxon>Streptococcus</taxon>
        <taxon>Streptococcus anginosus group</taxon>
    </lineage>
</organism>
<sequence>MTQKKKIKQLLALVTIVLGFMLPTAAQAAVGDQGVDWSVYQGTNGIFGYGHDKFAIIQIGGINAYGMYGQSTYETQVASAIAQGKRAHTYVWYEVGGNAALGEQVLNTFLPQVQTPKGSIVALDYESGASASKEANTNAILHGMRMIKTAGYTPIYYSYKPYTLDHVDYNRILAEFPNSLWIAAYPDYNVTPSPNYNFFPSLPGIAIFQFTSTYIAGGLDGNVDLTGITDNGYGRKNTPKTQTPAIKEGEKADNTPKSDIKAGDTVKVNFSATNWATGEGIPDWVKGRSYQVAEVSGDKVLLAGINSWIYKKNAEIISTTNSQPAPSPTVQQSGSYTVQPGDTLSGIAAQYGTTYQQLAALNGISNPNYIYVGQVLKLTGQGQSAPQNVSYHTAQWGDTLSGMAAQYGTTVENIQALNGLSSDLIFAGVTYRVQ</sequence>
<dbReference type="GO" id="GO:0003796">
    <property type="term" value="F:lysozyme activity"/>
    <property type="evidence" value="ECO:0007669"/>
    <property type="project" value="InterPro"/>
</dbReference>
<dbReference type="Proteomes" id="UP000284046">
    <property type="component" value="Unassembled WGS sequence"/>
</dbReference>